<dbReference type="EMBL" id="CP025706">
    <property type="protein sequence ID" value="QLI60225.1"/>
    <property type="molecule type" value="Genomic_DNA"/>
</dbReference>
<dbReference type="Gene3D" id="3.40.50.720">
    <property type="entry name" value="NAD(P)-binding Rossmann-like Domain"/>
    <property type="match status" value="1"/>
</dbReference>
<reference evidence="2" key="2">
    <citation type="submission" date="2023-04" db="EMBL/GenBank/DDBJ databases">
        <title>Whole Genome Sequence of Multi-drug resistant Aeromonas caviae as a gut pathogen in newborn.</title>
        <authorList>
            <person name="Jadhav S.V."/>
            <person name="Saroj S.D."/>
            <person name="Saha U.B."/>
            <person name="Sen S."/>
            <person name="Kher A."/>
        </authorList>
    </citation>
    <scope>NUCLEOTIDE SEQUENCE</scope>
    <source>
        <strain evidence="2">SVJ23</strain>
    </source>
</reference>
<name>A0A3G9IG19_AERCA</name>
<organism evidence="1 3">
    <name type="scientific">Aeromonas caviae</name>
    <name type="common">Aeromonas punctata</name>
    <dbReference type="NCBI Taxonomy" id="648"/>
    <lineage>
        <taxon>Bacteria</taxon>
        <taxon>Pseudomonadati</taxon>
        <taxon>Pseudomonadota</taxon>
        <taxon>Gammaproteobacteria</taxon>
        <taxon>Aeromonadales</taxon>
        <taxon>Aeromonadaceae</taxon>
        <taxon>Aeromonas</taxon>
    </lineage>
</organism>
<evidence type="ECO:0000313" key="3">
    <source>
        <dbReference type="Proteomes" id="UP000266778"/>
    </source>
</evidence>
<dbReference type="RefSeq" id="WP_125117189.1">
    <property type="nucleotide sequence ID" value="NZ_AP019195.1"/>
</dbReference>
<dbReference type="Proteomes" id="UP001163285">
    <property type="component" value="Chromosome"/>
</dbReference>
<dbReference type="EMBL" id="CP110176">
    <property type="protein sequence ID" value="WGC86144.1"/>
    <property type="molecule type" value="Genomic_DNA"/>
</dbReference>
<accession>A0A3G9IG19</accession>
<gene>
    <name evidence="1" type="ORF">C1C91_21855</name>
    <name evidence="2" type="ORF">OJY61_22950</name>
</gene>
<evidence type="ECO:0000313" key="2">
    <source>
        <dbReference type="EMBL" id="WGC86144.1"/>
    </source>
</evidence>
<dbReference type="AlphaFoldDB" id="A0A3G9IG19"/>
<sequence>MGIKIDLNFDDVYKTLELDGERDKSSFLFIAKINQLFNRLHTSNSASVYLFGAGAGGRALINSGLLNGLLSGILDNDERKWGSQFNGLTIFSPHVLNNNKNALILVLSDWHDDIKIQLKDIGVVEDNIINVMPIYCSYQWLIETSPIEFYISSCEGL</sequence>
<evidence type="ECO:0000313" key="1">
    <source>
        <dbReference type="EMBL" id="QLI60225.1"/>
    </source>
</evidence>
<proteinExistence type="predicted"/>
<dbReference type="Proteomes" id="UP000266778">
    <property type="component" value="Chromosome"/>
</dbReference>
<reference evidence="1" key="1">
    <citation type="journal article" date="2019" name="J Environ">
        <title>Genetic characterization and potential molecular dissemination mechanism of tet (31) gene in Aeromonas caviae from an oxytetracycline wastewater treatment system.</title>
        <authorList>
            <person name="Shi Y."/>
            <person name="Tian Z."/>
            <person name="Leclercq S.O."/>
            <person name="Zhang H."/>
            <person name="Yang M."/>
            <person name="Zhang Y."/>
        </authorList>
    </citation>
    <scope>NUCLEOTIDE SEQUENCE</scope>
    <source>
        <strain evidence="1">T25-39</strain>
    </source>
</reference>
<protein>
    <submittedName>
        <fullName evidence="1">Uncharacterized protein</fullName>
    </submittedName>
</protein>